<dbReference type="OrthoDB" id="9760950at2"/>
<dbReference type="EMBL" id="VLKZ01000011">
    <property type="protein sequence ID" value="TWI53953.1"/>
    <property type="molecule type" value="Genomic_DNA"/>
</dbReference>
<evidence type="ECO:0000256" key="4">
    <source>
        <dbReference type="SAM" id="Coils"/>
    </source>
</evidence>
<dbReference type="Gene3D" id="1.10.287.380">
    <property type="entry name" value="Valyl-tRNA synthetase, C-terminal domain"/>
    <property type="match status" value="1"/>
</dbReference>
<name>A0A562QB64_9BACI</name>
<dbReference type="InterPro" id="IPR051309">
    <property type="entry name" value="ABCF_ATPase"/>
</dbReference>
<keyword evidence="4" id="KW-0175">Coiled coil</keyword>
<dbReference type="Gene3D" id="3.40.50.300">
    <property type="entry name" value="P-loop containing nucleotide triphosphate hydrolases"/>
    <property type="match status" value="2"/>
</dbReference>
<evidence type="ECO:0000256" key="3">
    <source>
        <dbReference type="ARBA" id="ARBA00022840"/>
    </source>
</evidence>
<accession>A0A562QB64</accession>
<gene>
    <name evidence="6" type="ORF">IQ10_03263</name>
</gene>
<reference evidence="6 7" key="1">
    <citation type="journal article" date="2015" name="Stand. Genomic Sci.">
        <title>Genomic Encyclopedia of Bacterial and Archaeal Type Strains, Phase III: the genomes of soil and plant-associated and newly described type strains.</title>
        <authorList>
            <person name="Whitman W.B."/>
            <person name="Woyke T."/>
            <person name="Klenk H.P."/>
            <person name="Zhou Y."/>
            <person name="Lilburn T.G."/>
            <person name="Beck B.J."/>
            <person name="De Vos P."/>
            <person name="Vandamme P."/>
            <person name="Eisen J.A."/>
            <person name="Garrity G."/>
            <person name="Hugenholtz P."/>
            <person name="Kyrpides N.C."/>
        </authorList>
    </citation>
    <scope>NUCLEOTIDE SEQUENCE [LARGE SCALE GENOMIC DNA]</scope>
    <source>
        <strain evidence="6 7">CGMCC 1.10116</strain>
    </source>
</reference>
<sequence length="643" mass="73235">MIVLQCINIAKSFGVEPILSNIKLDIQTGERVALVGRNGAGKSTLLKIIAGQLSYDSGQVLMPKGTELGYLAQDTGLVSALSIWDEMLTVFEPLRKMESQIRAMEQQMSDPNLLADSTRYEKLLKEYDELQLTFKDRGGYQYEADIRSVLSGMNFADFDYATKISTLSGGQKTRLALAKLLLKKPELLILDEPTNHLDIETLTWLEQYLNGYKGAILIVSHDRYFLDKIVTEVVEISRTKSTKYPGNYSAYLEEKAKRYELELKQFEKQQDEVAKLQDFIQRNIVRASTTKRAQSRRKQLERMTLLDRPAGSEKSASFSFDIDKQSGNEVLRVKDLHVKYGEQTIFANLDLYVDRGESVALIGPNGAGKSTLLKALLKAIPIEDGTMRFGSNVTVGYYDQEQANLKSNKLVLHELWDDHALLPEKEIRTALGNFLFSGDDVLKPVSTLSGGEKARLALAKLMMKKANFLILDEPTNHLDLDAKEVLEAALIDYPGTLLFVSHDRYFLNRIATRMAELEDGQITNYLGDYDYYVEKKSETEQRELLKQQESNSFSETIEVQPDKQSYELEKEAKKLERQRTRRIEEIEKTIETLEASLAEHEEALCDPKIYSNHEQAQAIQQEIDEANAKIEELMEEWEELQEK</sequence>
<dbReference type="InterPro" id="IPR017871">
    <property type="entry name" value="ABC_transporter-like_CS"/>
</dbReference>
<evidence type="ECO:0000313" key="6">
    <source>
        <dbReference type="EMBL" id="TWI53953.1"/>
    </source>
</evidence>
<feature type="domain" description="ABC transporter" evidence="5">
    <location>
        <begin position="331"/>
        <end position="544"/>
    </location>
</feature>
<comment type="caution">
    <text evidence="6">The sequence shown here is derived from an EMBL/GenBank/DDBJ whole genome shotgun (WGS) entry which is preliminary data.</text>
</comment>
<keyword evidence="2" id="KW-0547">Nucleotide-binding</keyword>
<proteinExistence type="predicted"/>
<dbReference type="Pfam" id="PF00005">
    <property type="entry name" value="ABC_tran"/>
    <property type="match status" value="2"/>
</dbReference>
<dbReference type="PROSITE" id="PS00211">
    <property type="entry name" value="ABC_TRANSPORTER_1"/>
    <property type="match status" value="2"/>
</dbReference>
<feature type="domain" description="ABC transporter" evidence="5">
    <location>
        <begin position="4"/>
        <end position="263"/>
    </location>
</feature>
<dbReference type="GO" id="GO:0005524">
    <property type="term" value="F:ATP binding"/>
    <property type="evidence" value="ECO:0007669"/>
    <property type="project" value="UniProtKB-KW"/>
</dbReference>
<dbReference type="Proteomes" id="UP000315711">
    <property type="component" value="Unassembled WGS sequence"/>
</dbReference>
<dbReference type="SMART" id="SM00382">
    <property type="entry name" value="AAA"/>
    <property type="match status" value="2"/>
</dbReference>
<dbReference type="GO" id="GO:0003677">
    <property type="term" value="F:DNA binding"/>
    <property type="evidence" value="ECO:0007669"/>
    <property type="project" value="InterPro"/>
</dbReference>
<evidence type="ECO:0000313" key="7">
    <source>
        <dbReference type="Proteomes" id="UP000315711"/>
    </source>
</evidence>
<dbReference type="FunFam" id="3.40.50.300:FF:000309">
    <property type="entry name" value="ABC transporter ATP-binding protein"/>
    <property type="match status" value="1"/>
</dbReference>
<feature type="coiled-coil region" evidence="4">
    <location>
        <begin position="249"/>
        <end position="276"/>
    </location>
</feature>
<dbReference type="InterPro" id="IPR032781">
    <property type="entry name" value="ABC_tran_Xtn"/>
</dbReference>
<protein>
    <submittedName>
        <fullName evidence="6">ATP-binding cassette subfamily F protein 3</fullName>
    </submittedName>
</protein>
<dbReference type="GO" id="GO:0016887">
    <property type="term" value="F:ATP hydrolysis activity"/>
    <property type="evidence" value="ECO:0007669"/>
    <property type="project" value="InterPro"/>
</dbReference>
<dbReference type="PROSITE" id="PS50893">
    <property type="entry name" value="ABC_TRANSPORTER_2"/>
    <property type="match status" value="2"/>
</dbReference>
<dbReference type="Pfam" id="PF16326">
    <property type="entry name" value="ABC_tran_CTD"/>
    <property type="match status" value="1"/>
</dbReference>
<dbReference type="InterPro" id="IPR027417">
    <property type="entry name" value="P-loop_NTPase"/>
</dbReference>
<dbReference type="Pfam" id="PF12848">
    <property type="entry name" value="ABC_tran_Xtn"/>
    <property type="match status" value="1"/>
</dbReference>
<dbReference type="AlphaFoldDB" id="A0A562QB64"/>
<dbReference type="InterPro" id="IPR003439">
    <property type="entry name" value="ABC_transporter-like_ATP-bd"/>
</dbReference>
<evidence type="ECO:0000256" key="2">
    <source>
        <dbReference type="ARBA" id="ARBA00022741"/>
    </source>
</evidence>
<dbReference type="InterPro" id="IPR032524">
    <property type="entry name" value="ABC_tran_C"/>
</dbReference>
<keyword evidence="1" id="KW-0677">Repeat</keyword>
<dbReference type="SUPFAM" id="SSF52540">
    <property type="entry name" value="P-loop containing nucleoside triphosphate hydrolases"/>
    <property type="match status" value="2"/>
</dbReference>
<keyword evidence="7" id="KW-1185">Reference proteome</keyword>
<dbReference type="InterPro" id="IPR003593">
    <property type="entry name" value="AAA+_ATPase"/>
</dbReference>
<dbReference type="PANTHER" id="PTHR42855:SF2">
    <property type="entry name" value="DRUG RESISTANCE ABC TRANSPORTER,ATP-BINDING PROTEIN"/>
    <property type="match status" value="1"/>
</dbReference>
<dbReference type="InterPro" id="IPR037118">
    <property type="entry name" value="Val-tRNA_synth_C_sf"/>
</dbReference>
<organism evidence="6 7">
    <name type="scientific">Halalkalibacter nanhaiisediminis</name>
    <dbReference type="NCBI Taxonomy" id="688079"/>
    <lineage>
        <taxon>Bacteria</taxon>
        <taxon>Bacillati</taxon>
        <taxon>Bacillota</taxon>
        <taxon>Bacilli</taxon>
        <taxon>Bacillales</taxon>
        <taxon>Bacillaceae</taxon>
        <taxon>Halalkalibacter</taxon>
    </lineage>
</organism>
<feature type="coiled-coil region" evidence="4">
    <location>
        <begin position="576"/>
        <end position="643"/>
    </location>
</feature>
<dbReference type="PANTHER" id="PTHR42855">
    <property type="entry name" value="ABC TRANSPORTER ATP-BINDING SUBUNIT"/>
    <property type="match status" value="1"/>
</dbReference>
<dbReference type="FunFam" id="3.40.50.300:FF:000011">
    <property type="entry name" value="Putative ABC transporter ATP-binding component"/>
    <property type="match status" value="1"/>
</dbReference>
<dbReference type="CDD" id="cd03221">
    <property type="entry name" value="ABCF_EF-3"/>
    <property type="match status" value="2"/>
</dbReference>
<dbReference type="RefSeq" id="WP_144451460.1">
    <property type="nucleotide sequence ID" value="NZ_VLKZ01000011.1"/>
</dbReference>
<evidence type="ECO:0000256" key="1">
    <source>
        <dbReference type="ARBA" id="ARBA00022737"/>
    </source>
</evidence>
<keyword evidence="3 6" id="KW-0067">ATP-binding</keyword>
<evidence type="ECO:0000259" key="5">
    <source>
        <dbReference type="PROSITE" id="PS50893"/>
    </source>
</evidence>